<dbReference type="SUPFAM" id="SSF53927">
    <property type="entry name" value="Cytidine deaminase-like"/>
    <property type="match status" value="1"/>
</dbReference>
<keyword evidence="2" id="KW-1185">Reference proteome</keyword>
<protein>
    <recommendedName>
        <fullName evidence="3">CMP/dCMP-type deaminase domain-containing protein</fullName>
    </recommendedName>
</protein>
<proteinExistence type="predicted"/>
<comment type="caution">
    <text evidence="1">The sequence shown here is derived from an EMBL/GenBank/DDBJ whole genome shotgun (WGS) entry which is preliminary data.</text>
</comment>
<evidence type="ECO:0008006" key="3">
    <source>
        <dbReference type="Google" id="ProtNLM"/>
    </source>
</evidence>
<reference evidence="1 2" key="1">
    <citation type="submission" date="2023-04" db="EMBL/GenBank/DDBJ databases">
        <title>Genome of Basidiobolus ranarum AG-B5.</title>
        <authorList>
            <person name="Stajich J.E."/>
            <person name="Carter-House D."/>
            <person name="Gryganskyi A."/>
        </authorList>
    </citation>
    <scope>NUCLEOTIDE SEQUENCE [LARGE SCALE GENOMIC DNA]</scope>
    <source>
        <strain evidence="1 2">AG-B5</strain>
    </source>
</reference>
<dbReference type="InterPro" id="IPR016193">
    <property type="entry name" value="Cytidine_deaminase-like"/>
</dbReference>
<evidence type="ECO:0000313" key="1">
    <source>
        <dbReference type="EMBL" id="KAK9766707.1"/>
    </source>
</evidence>
<dbReference type="Proteomes" id="UP001479436">
    <property type="component" value="Unassembled WGS sequence"/>
</dbReference>
<name>A0ABR2WYU9_9FUNG</name>
<accession>A0ABR2WYU9</accession>
<gene>
    <name evidence="1" type="ORF">K7432_004014</name>
</gene>
<evidence type="ECO:0000313" key="2">
    <source>
        <dbReference type="Proteomes" id="UP001479436"/>
    </source>
</evidence>
<dbReference type="EMBL" id="JASJQH010000131">
    <property type="protein sequence ID" value="KAK9766707.1"/>
    <property type="molecule type" value="Genomic_DNA"/>
</dbReference>
<sequence>MNFAERIMELAKENVRNGGRPFVSSKWGIVVESSNLVAQIHDPTAHAEILAVRTALPTTKQPINMQKRSVTLRKRLISSRILIANLSSMVEEGI</sequence>
<dbReference type="Gene3D" id="3.40.140.10">
    <property type="entry name" value="Cytidine Deaminase, domain 2"/>
    <property type="match status" value="1"/>
</dbReference>
<organism evidence="1 2">
    <name type="scientific">Basidiobolus ranarum</name>
    <dbReference type="NCBI Taxonomy" id="34480"/>
    <lineage>
        <taxon>Eukaryota</taxon>
        <taxon>Fungi</taxon>
        <taxon>Fungi incertae sedis</taxon>
        <taxon>Zoopagomycota</taxon>
        <taxon>Entomophthoromycotina</taxon>
        <taxon>Basidiobolomycetes</taxon>
        <taxon>Basidiobolales</taxon>
        <taxon>Basidiobolaceae</taxon>
        <taxon>Basidiobolus</taxon>
    </lineage>
</organism>